<evidence type="ECO:0000256" key="2">
    <source>
        <dbReference type="SAM" id="SignalP"/>
    </source>
</evidence>
<proteinExistence type="predicted"/>
<accession>A0A0L7LDP5</accession>
<feature type="chain" id="PRO_5005573282" evidence="2">
    <location>
        <begin position="22"/>
        <end position="72"/>
    </location>
</feature>
<keyword evidence="4" id="KW-1185">Reference proteome</keyword>
<protein>
    <submittedName>
        <fullName evidence="3">Uncharacterized protein</fullName>
    </submittedName>
</protein>
<dbReference type="EMBL" id="JTDY01001629">
    <property type="protein sequence ID" value="KOB73306.1"/>
    <property type="molecule type" value="Genomic_DNA"/>
</dbReference>
<reference evidence="3 4" key="1">
    <citation type="journal article" date="2015" name="Genome Biol. Evol.">
        <title>The genome of winter moth (Operophtera brumata) provides a genomic perspective on sexual dimorphism and phenology.</title>
        <authorList>
            <person name="Derks M.F."/>
            <person name="Smit S."/>
            <person name="Salis L."/>
            <person name="Schijlen E."/>
            <person name="Bossers A."/>
            <person name="Mateman C."/>
            <person name="Pijl A.S."/>
            <person name="de Ridder D."/>
            <person name="Groenen M.A."/>
            <person name="Visser M.E."/>
            <person name="Megens H.J."/>
        </authorList>
    </citation>
    <scope>NUCLEOTIDE SEQUENCE [LARGE SCALE GENOMIC DNA]</scope>
    <source>
        <strain evidence="3">WM2013NL</strain>
        <tissue evidence="3">Head and thorax</tissue>
    </source>
</reference>
<dbReference type="AlphaFoldDB" id="A0A0L7LDP5"/>
<gene>
    <name evidence="3" type="ORF">OBRU01_10937</name>
</gene>
<organism evidence="3 4">
    <name type="scientific">Operophtera brumata</name>
    <name type="common">Winter moth</name>
    <name type="synonym">Phalaena brumata</name>
    <dbReference type="NCBI Taxonomy" id="104452"/>
    <lineage>
        <taxon>Eukaryota</taxon>
        <taxon>Metazoa</taxon>
        <taxon>Ecdysozoa</taxon>
        <taxon>Arthropoda</taxon>
        <taxon>Hexapoda</taxon>
        <taxon>Insecta</taxon>
        <taxon>Pterygota</taxon>
        <taxon>Neoptera</taxon>
        <taxon>Endopterygota</taxon>
        <taxon>Lepidoptera</taxon>
        <taxon>Glossata</taxon>
        <taxon>Ditrysia</taxon>
        <taxon>Geometroidea</taxon>
        <taxon>Geometridae</taxon>
        <taxon>Larentiinae</taxon>
        <taxon>Operophtera</taxon>
    </lineage>
</organism>
<comment type="caution">
    <text evidence="3">The sequence shown here is derived from an EMBL/GenBank/DDBJ whole genome shotgun (WGS) entry which is preliminary data.</text>
</comment>
<evidence type="ECO:0000313" key="3">
    <source>
        <dbReference type="EMBL" id="KOB73306.1"/>
    </source>
</evidence>
<evidence type="ECO:0000313" key="4">
    <source>
        <dbReference type="Proteomes" id="UP000037510"/>
    </source>
</evidence>
<sequence>MLRKILLRLLIVLFISTLLYSVSFCQEGDVTTPAPTTPQEEEEEEEPAKKGCSIWCWIQKIAMFVISQLLSG</sequence>
<dbReference type="Proteomes" id="UP000037510">
    <property type="component" value="Unassembled WGS sequence"/>
</dbReference>
<name>A0A0L7LDP5_OPEBR</name>
<keyword evidence="2" id="KW-0732">Signal</keyword>
<evidence type="ECO:0000256" key="1">
    <source>
        <dbReference type="SAM" id="MobiDB-lite"/>
    </source>
</evidence>
<feature type="signal peptide" evidence="2">
    <location>
        <begin position="1"/>
        <end position="21"/>
    </location>
</feature>
<feature type="region of interest" description="Disordered" evidence="1">
    <location>
        <begin position="28"/>
        <end position="50"/>
    </location>
</feature>